<evidence type="ECO:0000313" key="2">
    <source>
        <dbReference type="Proteomes" id="UP001157006"/>
    </source>
</evidence>
<gene>
    <name evidence="1" type="ORF">VFH_I241640</name>
</gene>
<dbReference type="AlphaFoldDB" id="A0AAV0YNB1"/>
<organism evidence="1 2">
    <name type="scientific">Vicia faba</name>
    <name type="common">Broad bean</name>
    <name type="synonym">Faba vulgaris</name>
    <dbReference type="NCBI Taxonomy" id="3906"/>
    <lineage>
        <taxon>Eukaryota</taxon>
        <taxon>Viridiplantae</taxon>
        <taxon>Streptophyta</taxon>
        <taxon>Embryophyta</taxon>
        <taxon>Tracheophyta</taxon>
        <taxon>Spermatophyta</taxon>
        <taxon>Magnoliopsida</taxon>
        <taxon>eudicotyledons</taxon>
        <taxon>Gunneridae</taxon>
        <taxon>Pentapetalae</taxon>
        <taxon>rosids</taxon>
        <taxon>fabids</taxon>
        <taxon>Fabales</taxon>
        <taxon>Fabaceae</taxon>
        <taxon>Papilionoideae</taxon>
        <taxon>50 kb inversion clade</taxon>
        <taxon>NPAAA clade</taxon>
        <taxon>Hologalegina</taxon>
        <taxon>IRL clade</taxon>
        <taxon>Fabeae</taxon>
        <taxon>Vicia</taxon>
    </lineage>
</organism>
<sequence length="116" mass="13436">MCFFVIASHQVSKVGAYSRIKQELESKKQEFTYEEVLSITRNFEKCFKISLRSLVQRSYFLCELILKETLDTADEGWCNYICFLGTMQFVDEAALEQKIGPPVERPLLLPPSLIMD</sequence>
<protein>
    <submittedName>
        <fullName evidence="1">Uncharacterized protein</fullName>
    </submittedName>
</protein>
<dbReference type="EMBL" id="OX451736">
    <property type="protein sequence ID" value="CAI8586173.1"/>
    <property type="molecule type" value="Genomic_DNA"/>
</dbReference>
<evidence type="ECO:0000313" key="1">
    <source>
        <dbReference type="EMBL" id="CAI8586173.1"/>
    </source>
</evidence>
<accession>A0AAV0YNB1</accession>
<reference evidence="1 2" key="1">
    <citation type="submission" date="2023-01" db="EMBL/GenBank/DDBJ databases">
        <authorList>
            <person name="Kreplak J."/>
        </authorList>
    </citation>
    <scope>NUCLEOTIDE SEQUENCE [LARGE SCALE GENOMIC DNA]</scope>
</reference>
<dbReference type="Proteomes" id="UP001157006">
    <property type="component" value="Chromosome 1L"/>
</dbReference>
<name>A0AAV0YNB1_VICFA</name>
<proteinExistence type="predicted"/>
<keyword evidence="2" id="KW-1185">Reference proteome</keyword>